<reference evidence="2 3" key="1">
    <citation type="submission" date="2019-01" db="EMBL/GenBank/DDBJ databases">
        <authorList>
            <person name="Brito A."/>
        </authorList>
    </citation>
    <scope>NUCLEOTIDE SEQUENCE [LARGE SCALE GENOMIC DNA]</scope>
    <source>
        <strain evidence="2">1</strain>
    </source>
</reference>
<dbReference type="OrthoDB" id="461554at2"/>
<keyword evidence="3" id="KW-1185">Reference proteome</keyword>
<dbReference type="EMBL" id="CAACVJ010000101">
    <property type="protein sequence ID" value="VEP13245.1"/>
    <property type="molecule type" value="Genomic_DNA"/>
</dbReference>
<gene>
    <name evidence="2" type="ORF">H1P_190044</name>
</gene>
<keyword evidence="1" id="KW-0732">Signal</keyword>
<dbReference type="AlphaFoldDB" id="A0A563VPH0"/>
<feature type="chain" id="PRO_5021908273" evidence="1">
    <location>
        <begin position="25"/>
        <end position="172"/>
    </location>
</feature>
<dbReference type="RefSeq" id="WP_144864445.1">
    <property type="nucleotide sequence ID" value="NZ_LR213780.1"/>
</dbReference>
<proteinExistence type="predicted"/>
<name>A0A563VPH0_9CYAN</name>
<dbReference type="Proteomes" id="UP000320055">
    <property type="component" value="Unassembled WGS sequence"/>
</dbReference>
<feature type="signal peptide" evidence="1">
    <location>
        <begin position="1"/>
        <end position="24"/>
    </location>
</feature>
<protein>
    <submittedName>
        <fullName evidence="2">Uncharacterized protein</fullName>
    </submittedName>
</protein>
<sequence length="172" mass="19410">MRSKSLIQIFILSTLAFLISSVSGQSTPTPLITFTCENNQGIPVTTAKNTEGQTQTIFYWKSNTFYDYVTPQKLCHSVTEKLNNYADKSNNSALFVLQPTEQVGLPSVCITENGFRCDVVLFTLAPNEAPIDRAYQTLKSILNQEISQSIQDIERNNQQEFYFSISLFTNEL</sequence>
<evidence type="ECO:0000313" key="2">
    <source>
        <dbReference type="EMBL" id="VEP13245.1"/>
    </source>
</evidence>
<organism evidence="2 3">
    <name type="scientific">Hyella patelloides LEGE 07179</name>
    <dbReference type="NCBI Taxonomy" id="945734"/>
    <lineage>
        <taxon>Bacteria</taxon>
        <taxon>Bacillati</taxon>
        <taxon>Cyanobacteriota</taxon>
        <taxon>Cyanophyceae</taxon>
        <taxon>Pleurocapsales</taxon>
        <taxon>Hyellaceae</taxon>
        <taxon>Hyella</taxon>
    </lineage>
</organism>
<dbReference type="InterPro" id="IPR025478">
    <property type="entry name" value="COP23"/>
</dbReference>
<dbReference type="Pfam" id="PF14218">
    <property type="entry name" value="COP23"/>
    <property type="match status" value="1"/>
</dbReference>
<evidence type="ECO:0000313" key="3">
    <source>
        <dbReference type="Proteomes" id="UP000320055"/>
    </source>
</evidence>
<evidence type="ECO:0000256" key="1">
    <source>
        <dbReference type="SAM" id="SignalP"/>
    </source>
</evidence>
<accession>A0A563VPH0</accession>